<sequence>MILSVFLAIGESWEDFQKKGQDKLLIKNNFYQYSQNFEKVFIFSYGKKSKKLLKNVFLLGNKYRIHRFVYSFIFPIIYKKEIKQSRIIRGMQITSAIAGSVSKILYKKKVIINYGYDYGNVAKIEKKYLHALLFKLMDNIIFNFVDGVIVTTRQLKKKISILTDVPLYLIPNSINTKIFKPMRRKKSIDILYIGRLEKQKNLKLIIDAASLLKKKISTVFIGDGKQRNLLITHAKINKVNLKILSSKPHNLLNNFYNKTKIFILPSLEEGHPKALLEAMSCGVAVIGTNVTGIKNLIINNKNGILSKLDSYELSKKIELLLKNSKLRQKLSSNARQYIISNYNSISTWKKEILLLKQ</sequence>
<dbReference type="PANTHER" id="PTHR12526">
    <property type="entry name" value="GLYCOSYLTRANSFERASE"/>
    <property type="match status" value="1"/>
</dbReference>
<dbReference type="AlphaFoldDB" id="A0A0G0DXW5"/>
<keyword evidence="2" id="KW-0808">Transferase</keyword>
<evidence type="ECO:0000259" key="1">
    <source>
        <dbReference type="Pfam" id="PF00534"/>
    </source>
</evidence>
<dbReference type="InterPro" id="IPR001296">
    <property type="entry name" value="Glyco_trans_1"/>
</dbReference>
<comment type="caution">
    <text evidence="2">The sequence shown here is derived from an EMBL/GenBank/DDBJ whole genome shotgun (WGS) entry which is preliminary data.</text>
</comment>
<dbReference type="CDD" id="cd03801">
    <property type="entry name" value="GT4_PimA-like"/>
    <property type="match status" value="1"/>
</dbReference>
<dbReference type="SUPFAM" id="SSF53756">
    <property type="entry name" value="UDP-Glycosyltransferase/glycogen phosphorylase"/>
    <property type="match status" value="1"/>
</dbReference>
<evidence type="ECO:0000313" key="2">
    <source>
        <dbReference type="EMBL" id="KKP60002.1"/>
    </source>
</evidence>
<dbReference type="Pfam" id="PF00534">
    <property type="entry name" value="Glycos_transf_1"/>
    <property type="match status" value="1"/>
</dbReference>
<protein>
    <submittedName>
        <fullName evidence="2">Glycosyl transferase, group 1</fullName>
    </submittedName>
</protein>
<reference evidence="2 3" key="1">
    <citation type="journal article" date="2015" name="Nature">
        <title>rRNA introns, odd ribosomes, and small enigmatic genomes across a large radiation of phyla.</title>
        <authorList>
            <person name="Brown C.T."/>
            <person name="Hug L.A."/>
            <person name="Thomas B.C."/>
            <person name="Sharon I."/>
            <person name="Castelle C.J."/>
            <person name="Singh A."/>
            <person name="Wilkins M.J."/>
            <person name="Williams K.H."/>
            <person name="Banfield J.F."/>
        </authorList>
    </citation>
    <scope>NUCLEOTIDE SEQUENCE [LARGE SCALE GENOMIC DNA]</scope>
</reference>
<proteinExistence type="predicted"/>
<dbReference type="Proteomes" id="UP000034176">
    <property type="component" value="Unassembled WGS sequence"/>
</dbReference>
<dbReference type="EMBL" id="LBPN01000001">
    <property type="protein sequence ID" value="KKP60002.1"/>
    <property type="molecule type" value="Genomic_DNA"/>
</dbReference>
<organism evidence="2 3">
    <name type="scientific">Candidatus Gottesmanbacteria bacterium GW2011_GWA1_34_13</name>
    <dbReference type="NCBI Taxonomy" id="1618434"/>
    <lineage>
        <taxon>Bacteria</taxon>
        <taxon>Candidatus Gottesmaniibacteriota</taxon>
    </lineage>
</organism>
<accession>A0A0G0DXW5</accession>
<dbReference type="PANTHER" id="PTHR12526:SF637">
    <property type="entry name" value="GLYCOSYLTRANSFERASE EPSF-RELATED"/>
    <property type="match status" value="1"/>
</dbReference>
<dbReference type="STRING" id="1618434.UR52_C0001G0082"/>
<dbReference type="Gene3D" id="3.40.50.2000">
    <property type="entry name" value="Glycogen Phosphorylase B"/>
    <property type="match status" value="2"/>
</dbReference>
<dbReference type="GO" id="GO:0016757">
    <property type="term" value="F:glycosyltransferase activity"/>
    <property type="evidence" value="ECO:0007669"/>
    <property type="project" value="InterPro"/>
</dbReference>
<evidence type="ECO:0000313" key="3">
    <source>
        <dbReference type="Proteomes" id="UP000034176"/>
    </source>
</evidence>
<gene>
    <name evidence="2" type="ORF">UR52_C0001G0082</name>
</gene>
<feature type="domain" description="Glycosyl transferase family 1" evidence="1">
    <location>
        <begin position="176"/>
        <end position="336"/>
    </location>
</feature>
<dbReference type="PATRIC" id="fig|1618434.3.peg.83"/>
<name>A0A0G0DXW5_9BACT</name>